<reference evidence="4" key="1">
    <citation type="submission" date="2021-01" db="EMBL/GenBank/DDBJ databases">
        <authorList>
            <person name="Corre E."/>
            <person name="Pelletier E."/>
            <person name="Niang G."/>
            <person name="Scheremetjew M."/>
            <person name="Finn R."/>
            <person name="Kale V."/>
            <person name="Holt S."/>
            <person name="Cochrane G."/>
            <person name="Meng A."/>
            <person name="Brown T."/>
            <person name="Cohen L."/>
        </authorList>
    </citation>
    <scope>NUCLEOTIDE SEQUENCE</scope>
    <source>
        <strain evidence="4">NIES-2562</strain>
    </source>
</reference>
<dbReference type="GO" id="GO:0016787">
    <property type="term" value="F:hydrolase activity"/>
    <property type="evidence" value="ECO:0007669"/>
    <property type="project" value="UniProtKB-KW"/>
</dbReference>
<dbReference type="EMBL" id="HBIB01009405">
    <property type="protein sequence ID" value="CAE0243755.1"/>
    <property type="molecule type" value="Transcribed_RNA"/>
</dbReference>
<dbReference type="InterPro" id="IPR011650">
    <property type="entry name" value="Peptidase_M20_dimer"/>
</dbReference>
<dbReference type="GO" id="GO:0046872">
    <property type="term" value="F:metal ion binding"/>
    <property type="evidence" value="ECO:0007669"/>
    <property type="project" value="UniProtKB-KW"/>
</dbReference>
<feature type="domain" description="Peptidase M20 dimerisation" evidence="3">
    <location>
        <begin position="203"/>
        <end position="314"/>
    </location>
</feature>
<dbReference type="AlphaFoldDB" id="A0A7S3D1K1"/>
<gene>
    <name evidence="4" type="ORF">PBIL07802_LOCUS5924</name>
</gene>
<accession>A0A7S3D1K1</accession>
<keyword evidence="1" id="KW-0479">Metal-binding</keyword>
<dbReference type="PANTHER" id="PTHR43808:SF3">
    <property type="entry name" value="ACETYLORNITHINE DEACETYLASE"/>
    <property type="match status" value="1"/>
</dbReference>
<evidence type="ECO:0000256" key="1">
    <source>
        <dbReference type="ARBA" id="ARBA00022723"/>
    </source>
</evidence>
<evidence type="ECO:0000259" key="3">
    <source>
        <dbReference type="Pfam" id="PF07687"/>
    </source>
</evidence>
<evidence type="ECO:0000313" key="4">
    <source>
        <dbReference type="EMBL" id="CAE0243755.1"/>
    </source>
</evidence>
<name>A0A7S3D1K1_9EUKA</name>
<dbReference type="Gene3D" id="3.40.630.10">
    <property type="entry name" value="Zn peptidases"/>
    <property type="match status" value="2"/>
</dbReference>
<dbReference type="SUPFAM" id="SSF55031">
    <property type="entry name" value="Bacterial exopeptidase dimerisation domain"/>
    <property type="match status" value="1"/>
</dbReference>
<dbReference type="Pfam" id="PF01546">
    <property type="entry name" value="Peptidase_M20"/>
    <property type="match status" value="1"/>
</dbReference>
<organism evidence="4">
    <name type="scientific">Palpitomonas bilix</name>
    <dbReference type="NCBI Taxonomy" id="652834"/>
    <lineage>
        <taxon>Eukaryota</taxon>
        <taxon>Eukaryota incertae sedis</taxon>
    </lineage>
</organism>
<dbReference type="InterPro" id="IPR036264">
    <property type="entry name" value="Bact_exopeptidase_dim_dom"/>
</dbReference>
<evidence type="ECO:0000256" key="2">
    <source>
        <dbReference type="ARBA" id="ARBA00022801"/>
    </source>
</evidence>
<dbReference type="Gene3D" id="3.30.70.360">
    <property type="match status" value="1"/>
</dbReference>
<keyword evidence="2" id="KW-0378">Hydrolase</keyword>
<dbReference type="InterPro" id="IPR050072">
    <property type="entry name" value="Peptidase_M20A"/>
</dbReference>
<protein>
    <recommendedName>
        <fullName evidence="3">Peptidase M20 dimerisation domain-containing protein</fullName>
    </recommendedName>
</protein>
<dbReference type="SUPFAM" id="SSF53187">
    <property type="entry name" value="Zn-dependent exopeptidases"/>
    <property type="match status" value="1"/>
</dbReference>
<proteinExistence type="predicted"/>
<dbReference type="Pfam" id="PF07687">
    <property type="entry name" value="M20_dimer"/>
    <property type="match status" value="1"/>
</dbReference>
<dbReference type="PANTHER" id="PTHR43808">
    <property type="entry name" value="ACETYLORNITHINE DEACETYLASE"/>
    <property type="match status" value="1"/>
</dbReference>
<sequence length="437" mass="48011">MVNLGLNLNRDRFLNLLGKMVAEGENLQNQPPQFVAKEDLAGRHVLAVLKPYLRENGGVLDLKYVAYAEGRGNMIIQYKGENEECPTIAFVGSHMDVVVADKKTWKRDPFKMEIDGDIIHGRGTTDCLGHVALLADLFVQLAEKKPKLNCTVAGVIIVDEEAGGSRDEADVGVGRLMKEGELSFLRRGPVIWLDCADKQPNIGSGGTVQWALNVKGKLFHSGFPHKGINAVELAMEISSALQRHFYEKFPPHEKEKEYGFECSSSFKPTQISTGEGSVNQIPSSVTVRGDIRLIPFYDIEEAMKEIEAKLDEIKEGRFSSLPTRGPDSRFSIEDGSIGSVDLEWTCDPLKGLACSLDSPGFKALAQATEEVIGHVKPLADTGSLPLVGDLKANGYDIQTVGYGVEDAYHAENEFARISDFEQGMKVLSRIVELVNEQ</sequence>
<dbReference type="InterPro" id="IPR002933">
    <property type="entry name" value="Peptidase_M20"/>
</dbReference>